<evidence type="ECO:0000313" key="4">
    <source>
        <dbReference type="Proteomes" id="UP001303115"/>
    </source>
</evidence>
<feature type="region of interest" description="Disordered" evidence="1">
    <location>
        <begin position="331"/>
        <end position="354"/>
    </location>
</feature>
<dbReference type="EMBL" id="MU854541">
    <property type="protein sequence ID" value="KAK4033263.1"/>
    <property type="molecule type" value="Genomic_DNA"/>
</dbReference>
<feature type="compositionally biased region" description="Polar residues" evidence="1">
    <location>
        <begin position="341"/>
        <end position="352"/>
    </location>
</feature>
<dbReference type="PANTHER" id="PTHR37538">
    <property type="entry name" value="BTB DOMAIN-CONTAINING PROTEIN"/>
    <property type="match status" value="1"/>
</dbReference>
<evidence type="ECO:0000256" key="1">
    <source>
        <dbReference type="SAM" id="MobiDB-lite"/>
    </source>
</evidence>
<keyword evidence="4" id="KW-1185">Reference proteome</keyword>
<feature type="compositionally biased region" description="Basic and acidic residues" evidence="1">
    <location>
        <begin position="553"/>
        <end position="571"/>
    </location>
</feature>
<feature type="compositionally biased region" description="Basic and acidic residues" evidence="1">
    <location>
        <begin position="508"/>
        <end position="541"/>
    </location>
</feature>
<proteinExistence type="predicted"/>
<sequence>MRYLCNLDVYITVEAATLIGLTFVAATSYLYRSVMARKKKTGAPKPPQSTGSTSTAPKAVTGADAKGLAPAKSAAVAAPVIQEVDTRPENSPYGSPACTVPFASPLTVPLDILKKSPKLHAAYDNRLPELPAIPQDVGHVLVHYLHTGSYQSLRPTPTDTMSKQICELRTSIQAYAAARTYDLPDLMRLAEAKIDKYGQGLPLPALLEVAQDAYPTLTEGDAWFLDYLRSRIRPHLKDPKSLMGSNLLDQISSILSPNRVLLRTVLELFCERIVVRSEPATSPPASTIASPITSPGTSRPVSPLPPASPMSLLEMRSRSVMRDEFTPARKNLKATPWPSPDNMSEASWSRSMSPEPLLPEAGPPMFEAKPVPAPALAPFPELGPVILDVMPPPGPSIEAKAVPVVEPEVEPVPVPEVKIAIEPEQKVEPEPEVKLQIEHEAEVPVEVPVKLPVELELEAPVEISVEAPVEVPVELPRDAYTEPETMTTVEAEIEQKEEAVFGPIPMAQRERKDSGKGIDLEPLPKELESIPEHVSELETESRSNPQPQIRPAVLREADSGFWEGHDVEFGGKEPAPSVIELEPVPEPALEPAHELDSIASPNDVPGVDTRDFAGSDADVKSIPDKQVETDVDALEEHVPEPLPTQESASETATDTLLKDHESQPELEPLPIKSAEAAPQKLADATTLLPEITPAQELPEMAQGKEVEAQPEPEKVEPLPRGLEQGSLLTIRQFQEETVEPEAVAKPEPEPEPQADSLDPIHLSDAAEPTGPVEPKAAQPSVDPGPKPAGKSEIQRANTDSAVHAAIRAADLDKPATVLGTKPAPEQEGAKTEADAADVQPCSAQVRQRSWKKRFLSLRYPVLFGRGM</sequence>
<feature type="region of interest" description="Disordered" evidence="1">
    <location>
        <begin position="40"/>
        <end position="59"/>
    </location>
</feature>
<feature type="compositionally biased region" description="Polar residues" evidence="1">
    <location>
        <begin position="644"/>
        <end position="654"/>
    </location>
</feature>
<keyword evidence="2" id="KW-0472">Membrane</keyword>
<reference evidence="4" key="1">
    <citation type="journal article" date="2023" name="Mol. Phylogenet. Evol.">
        <title>Genome-scale phylogeny and comparative genomics of the fungal order Sordariales.</title>
        <authorList>
            <person name="Hensen N."/>
            <person name="Bonometti L."/>
            <person name="Westerberg I."/>
            <person name="Brannstrom I.O."/>
            <person name="Guillou S."/>
            <person name="Cros-Aarteil S."/>
            <person name="Calhoun S."/>
            <person name="Haridas S."/>
            <person name="Kuo A."/>
            <person name="Mondo S."/>
            <person name="Pangilinan J."/>
            <person name="Riley R."/>
            <person name="LaButti K."/>
            <person name="Andreopoulos B."/>
            <person name="Lipzen A."/>
            <person name="Chen C."/>
            <person name="Yan M."/>
            <person name="Daum C."/>
            <person name="Ng V."/>
            <person name="Clum A."/>
            <person name="Steindorff A."/>
            <person name="Ohm R.A."/>
            <person name="Martin F."/>
            <person name="Silar P."/>
            <person name="Natvig D.O."/>
            <person name="Lalanne C."/>
            <person name="Gautier V."/>
            <person name="Ament-Velasquez S.L."/>
            <person name="Kruys A."/>
            <person name="Hutchinson M.I."/>
            <person name="Powell A.J."/>
            <person name="Barry K."/>
            <person name="Miller A.N."/>
            <person name="Grigoriev I.V."/>
            <person name="Debuchy R."/>
            <person name="Gladieux P."/>
            <person name="Hiltunen Thoren M."/>
            <person name="Johannesson H."/>
        </authorList>
    </citation>
    <scope>NUCLEOTIDE SEQUENCE [LARGE SCALE GENOMIC DNA]</scope>
    <source>
        <strain evidence="4">CBS 284.82</strain>
    </source>
</reference>
<dbReference type="AlphaFoldDB" id="A0AAN6PAJ3"/>
<name>A0AAN6PAJ3_9PEZI</name>
<organism evidence="3 4">
    <name type="scientific">Parachaetomium inaequale</name>
    <dbReference type="NCBI Taxonomy" id="2588326"/>
    <lineage>
        <taxon>Eukaryota</taxon>
        <taxon>Fungi</taxon>
        <taxon>Dikarya</taxon>
        <taxon>Ascomycota</taxon>
        <taxon>Pezizomycotina</taxon>
        <taxon>Sordariomycetes</taxon>
        <taxon>Sordariomycetidae</taxon>
        <taxon>Sordariales</taxon>
        <taxon>Chaetomiaceae</taxon>
        <taxon>Parachaetomium</taxon>
    </lineage>
</organism>
<feature type="compositionally biased region" description="Polar residues" evidence="1">
    <location>
        <begin position="280"/>
        <end position="299"/>
    </location>
</feature>
<protein>
    <submittedName>
        <fullName evidence="3">Uncharacterized protein</fullName>
    </submittedName>
</protein>
<feature type="transmembrane region" description="Helical" evidence="2">
    <location>
        <begin position="7"/>
        <end position="31"/>
    </location>
</feature>
<comment type="caution">
    <text evidence="3">The sequence shown here is derived from an EMBL/GenBank/DDBJ whole genome shotgun (WGS) entry which is preliminary data.</text>
</comment>
<feature type="region of interest" description="Disordered" evidence="1">
    <location>
        <begin position="813"/>
        <end position="845"/>
    </location>
</feature>
<feature type="region of interest" description="Disordered" evidence="1">
    <location>
        <begin position="505"/>
        <end position="800"/>
    </location>
</feature>
<feature type="compositionally biased region" description="Basic and acidic residues" evidence="1">
    <location>
        <begin position="608"/>
        <end position="639"/>
    </location>
</feature>
<dbReference type="PANTHER" id="PTHR37538:SF1">
    <property type="entry name" value="BTB DOMAIN-CONTAINING PROTEIN"/>
    <property type="match status" value="1"/>
</dbReference>
<accession>A0AAN6PAJ3</accession>
<feature type="compositionally biased region" description="Basic and acidic residues" evidence="1">
    <location>
        <begin position="702"/>
        <end position="717"/>
    </location>
</feature>
<evidence type="ECO:0000313" key="3">
    <source>
        <dbReference type="EMBL" id="KAK4033263.1"/>
    </source>
</evidence>
<keyword evidence="2" id="KW-1133">Transmembrane helix</keyword>
<gene>
    <name evidence="3" type="ORF">C8A01DRAFT_19761</name>
</gene>
<dbReference type="Proteomes" id="UP001303115">
    <property type="component" value="Unassembled WGS sequence"/>
</dbReference>
<keyword evidence="2" id="KW-0812">Transmembrane</keyword>
<feature type="region of interest" description="Disordered" evidence="1">
    <location>
        <begin position="280"/>
        <end position="304"/>
    </location>
</feature>
<evidence type="ECO:0000256" key="2">
    <source>
        <dbReference type="SAM" id="Phobius"/>
    </source>
</evidence>